<dbReference type="EMBL" id="MPUH01001429">
    <property type="protein sequence ID" value="OMJ67831.1"/>
    <property type="molecule type" value="Genomic_DNA"/>
</dbReference>
<accession>A0A1R2ATI7</accession>
<sequence>MHPRLNAALMSGSFFYYSLNAEQLDSLLVQVLRSLIGTLMILRHLLLPFEASAEVRIRRLARIVCPADYQALTYDRH</sequence>
<protein>
    <submittedName>
        <fullName evidence="1">Uncharacterized protein</fullName>
    </submittedName>
</protein>
<proteinExistence type="predicted"/>
<gene>
    <name evidence="1" type="ORF">SteCoe_34904</name>
</gene>
<comment type="caution">
    <text evidence="1">The sequence shown here is derived from an EMBL/GenBank/DDBJ whole genome shotgun (WGS) entry which is preliminary data.</text>
</comment>
<evidence type="ECO:0000313" key="2">
    <source>
        <dbReference type="Proteomes" id="UP000187209"/>
    </source>
</evidence>
<dbReference type="Proteomes" id="UP000187209">
    <property type="component" value="Unassembled WGS sequence"/>
</dbReference>
<organism evidence="1 2">
    <name type="scientific">Stentor coeruleus</name>
    <dbReference type="NCBI Taxonomy" id="5963"/>
    <lineage>
        <taxon>Eukaryota</taxon>
        <taxon>Sar</taxon>
        <taxon>Alveolata</taxon>
        <taxon>Ciliophora</taxon>
        <taxon>Postciliodesmatophora</taxon>
        <taxon>Heterotrichea</taxon>
        <taxon>Heterotrichida</taxon>
        <taxon>Stentoridae</taxon>
        <taxon>Stentor</taxon>
    </lineage>
</organism>
<keyword evidence="2" id="KW-1185">Reference proteome</keyword>
<name>A0A1R2ATI7_9CILI</name>
<evidence type="ECO:0000313" key="1">
    <source>
        <dbReference type="EMBL" id="OMJ67831.1"/>
    </source>
</evidence>
<reference evidence="1 2" key="1">
    <citation type="submission" date="2016-11" db="EMBL/GenBank/DDBJ databases">
        <title>The macronuclear genome of Stentor coeruleus: a giant cell with tiny introns.</title>
        <authorList>
            <person name="Slabodnick M."/>
            <person name="Ruby J.G."/>
            <person name="Reiff S.B."/>
            <person name="Swart E.C."/>
            <person name="Gosai S."/>
            <person name="Prabakaran S."/>
            <person name="Witkowska E."/>
            <person name="Larue G.E."/>
            <person name="Fisher S."/>
            <person name="Freeman R.M."/>
            <person name="Gunawardena J."/>
            <person name="Chu W."/>
            <person name="Stover N.A."/>
            <person name="Gregory B.D."/>
            <person name="Nowacki M."/>
            <person name="Derisi J."/>
            <person name="Roy S.W."/>
            <person name="Marshall W.F."/>
            <person name="Sood P."/>
        </authorList>
    </citation>
    <scope>NUCLEOTIDE SEQUENCE [LARGE SCALE GENOMIC DNA]</scope>
    <source>
        <strain evidence="1">WM001</strain>
    </source>
</reference>
<dbReference type="AlphaFoldDB" id="A0A1R2ATI7"/>